<dbReference type="RefSeq" id="WP_184255960.1">
    <property type="nucleotide sequence ID" value="NZ_JACHIH010000006.1"/>
</dbReference>
<dbReference type="InterPro" id="IPR009679">
    <property type="entry name" value="Phage_186_CII-like"/>
</dbReference>
<accession>A0A7W7Z2H5</accession>
<sequence length="150" mass="16916">MAPRRRDTSTLDLFRDVEPTQVVRRFDAEEIKAWSAARRLSRAIAAALDGFKREEVAIQLSEQLGEAVSKATLDAYASPEKPHAIPAHRLAALYAVTADERLLNALLNEVGLIAVPAKYEALLKRERARELKERAERDEQAADAEWRARR</sequence>
<keyword evidence="3" id="KW-1185">Reference proteome</keyword>
<evidence type="ECO:0000313" key="3">
    <source>
        <dbReference type="Proteomes" id="UP000542353"/>
    </source>
</evidence>
<protein>
    <submittedName>
        <fullName evidence="2">Uncharacterized protein</fullName>
    </submittedName>
</protein>
<reference evidence="2 3" key="1">
    <citation type="submission" date="2020-08" db="EMBL/GenBank/DDBJ databases">
        <title>Genomic Encyclopedia of Type Strains, Phase IV (KMG-IV): sequencing the most valuable type-strain genomes for metagenomic binning, comparative biology and taxonomic classification.</title>
        <authorList>
            <person name="Goeker M."/>
        </authorList>
    </citation>
    <scope>NUCLEOTIDE SEQUENCE [LARGE SCALE GENOMIC DNA]</scope>
    <source>
        <strain evidence="2 3">DSM 12706</strain>
    </source>
</reference>
<dbReference type="EMBL" id="JACHIH010000006">
    <property type="protein sequence ID" value="MBB5046756.1"/>
    <property type="molecule type" value="Genomic_DNA"/>
</dbReference>
<proteinExistence type="predicted"/>
<evidence type="ECO:0000256" key="1">
    <source>
        <dbReference type="SAM" id="MobiDB-lite"/>
    </source>
</evidence>
<organism evidence="2 3">
    <name type="scientific">Rhodopseudomonas rhenobacensis</name>
    <dbReference type="NCBI Taxonomy" id="87461"/>
    <lineage>
        <taxon>Bacteria</taxon>
        <taxon>Pseudomonadati</taxon>
        <taxon>Pseudomonadota</taxon>
        <taxon>Alphaproteobacteria</taxon>
        <taxon>Hyphomicrobiales</taxon>
        <taxon>Nitrobacteraceae</taxon>
        <taxon>Rhodopseudomonas</taxon>
    </lineage>
</organism>
<dbReference type="AlphaFoldDB" id="A0A7W7Z2H5"/>
<dbReference type="Proteomes" id="UP000542353">
    <property type="component" value="Unassembled WGS sequence"/>
</dbReference>
<evidence type="ECO:0000313" key="2">
    <source>
        <dbReference type="EMBL" id="MBB5046756.1"/>
    </source>
</evidence>
<dbReference type="GO" id="GO:0003677">
    <property type="term" value="F:DNA binding"/>
    <property type="evidence" value="ECO:0007669"/>
    <property type="project" value="InterPro"/>
</dbReference>
<name>A0A7W7Z2H5_9BRAD</name>
<dbReference type="Pfam" id="PF06892">
    <property type="entry name" value="Phage_CP76"/>
    <property type="match status" value="1"/>
</dbReference>
<comment type="caution">
    <text evidence="2">The sequence shown here is derived from an EMBL/GenBank/DDBJ whole genome shotgun (WGS) entry which is preliminary data.</text>
</comment>
<gene>
    <name evidence="2" type="ORF">HNR60_001504</name>
</gene>
<feature type="region of interest" description="Disordered" evidence="1">
    <location>
        <begin position="130"/>
        <end position="150"/>
    </location>
</feature>